<sequence>MTNKINLSLDQIYDLSFKILFKYGVSEPHASAIAKVILAGERDECISHGVYRLGVLVHTINQGHVSKTAEPKMTIDDTSIVKVDAQYAFSPLAFEKGVEELARKTKQVGIAALQINHCYHFSALWPEVEIIAAHGLVGIAMTPSHAWVTPAGGNYPVLGTNPLAFSWPREHAVNPYVFDFATSAIARGDLELHDRTNTELPDNVAIDRDGNITKNAKAVIDGGSMLTFGGYKGSALSTMIELMSGALLEDLTSQESLDLDAGKKSFPCHGELLFAFDPSKFGLGNIAKTTASAERLFKSITDQGARLPSQRRFAARKRSQENGVFISKHIYSEIQKLLE</sequence>
<dbReference type="Gene3D" id="3.30.1370.60">
    <property type="entry name" value="Hypothetical oxidoreductase yiak, domain 2"/>
    <property type="match status" value="1"/>
</dbReference>
<reference evidence="3" key="1">
    <citation type="submission" date="2022-10" db="EMBL/GenBank/DDBJ databases">
        <authorList>
            <person name="Botero Cardona J."/>
        </authorList>
    </citation>
    <scope>NUCLEOTIDE SEQUENCE</scope>
    <source>
        <strain evidence="3">R-83534</strain>
    </source>
</reference>
<accession>A0ABM9HPW3</accession>
<comment type="caution">
    <text evidence="3">The sequence shown here is derived from an EMBL/GenBank/DDBJ whole genome shotgun (WGS) entry which is preliminary data.</text>
</comment>
<dbReference type="InterPro" id="IPR043144">
    <property type="entry name" value="Mal/L-sulf/L-lact_DH-like_ah"/>
</dbReference>
<dbReference type="EMBL" id="CAMXCH010000002">
    <property type="protein sequence ID" value="CAI3944200.1"/>
    <property type="molecule type" value="Genomic_DNA"/>
</dbReference>
<protein>
    <submittedName>
        <fullName evidence="3">LDH2 family (AllD) (PDB:1NXU)</fullName>
    </submittedName>
</protein>
<dbReference type="Pfam" id="PF02615">
    <property type="entry name" value="Ldh_2"/>
    <property type="match status" value="1"/>
</dbReference>
<evidence type="ECO:0000313" key="3">
    <source>
        <dbReference type="EMBL" id="CAI3944200.1"/>
    </source>
</evidence>
<dbReference type="RefSeq" id="WP_034336615.1">
    <property type="nucleotide sequence ID" value="NZ_CAMXCH010000002.1"/>
</dbReference>
<name>A0ABM9HPW3_9PROT</name>
<dbReference type="SUPFAM" id="SSF89733">
    <property type="entry name" value="L-sulfolactate dehydrogenase-like"/>
    <property type="match status" value="1"/>
</dbReference>
<evidence type="ECO:0000313" key="4">
    <source>
        <dbReference type="Proteomes" id="UP001154272"/>
    </source>
</evidence>
<dbReference type="InterPro" id="IPR043143">
    <property type="entry name" value="Mal/L-sulf/L-lact_DH-like_NADP"/>
</dbReference>
<keyword evidence="2" id="KW-0560">Oxidoreductase</keyword>
<comment type="similarity">
    <text evidence="1">Belongs to the LDH2/MDH2 oxidoreductase family.</text>
</comment>
<keyword evidence="4" id="KW-1185">Reference proteome</keyword>
<gene>
    <name evidence="3" type="ORF">R83534S58_LOCUS1316</name>
</gene>
<dbReference type="PANTHER" id="PTHR11091:SF0">
    <property type="entry name" value="MALATE DEHYDROGENASE"/>
    <property type="match status" value="1"/>
</dbReference>
<organism evidence="3 4">
    <name type="scientific">Commensalibacter papalotli</name>
    <name type="common">ex Botero et al. 2024</name>
    <dbReference type="NCBI Taxonomy" id="2972766"/>
    <lineage>
        <taxon>Bacteria</taxon>
        <taxon>Pseudomonadati</taxon>
        <taxon>Pseudomonadota</taxon>
        <taxon>Alphaproteobacteria</taxon>
        <taxon>Acetobacterales</taxon>
        <taxon>Acetobacteraceae</taxon>
    </lineage>
</organism>
<dbReference type="InterPro" id="IPR003767">
    <property type="entry name" value="Malate/L-lactate_DH-like"/>
</dbReference>
<evidence type="ECO:0000256" key="1">
    <source>
        <dbReference type="ARBA" id="ARBA00006056"/>
    </source>
</evidence>
<dbReference type="Proteomes" id="UP001154272">
    <property type="component" value="Unassembled WGS sequence"/>
</dbReference>
<dbReference type="InterPro" id="IPR036111">
    <property type="entry name" value="Mal/L-sulfo/L-lacto_DH-like_sf"/>
</dbReference>
<dbReference type="PANTHER" id="PTHR11091">
    <property type="entry name" value="OXIDOREDUCTASE-RELATED"/>
    <property type="match status" value="1"/>
</dbReference>
<proteinExistence type="inferred from homology"/>
<dbReference type="Gene3D" id="1.10.1530.10">
    <property type="match status" value="1"/>
</dbReference>
<evidence type="ECO:0000256" key="2">
    <source>
        <dbReference type="ARBA" id="ARBA00023002"/>
    </source>
</evidence>